<evidence type="ECO:0000313" key="2">
    <source>
        <dbReference type="Proteomes" id="UP000826656"/>
    </source>
</evidence>
<accession>A0ABQ7TXR4</accession>
<dbReference type="Proteomes" id="UP000826656">
    <property type="component" value="Unassembled WGS sequence"/>
</dbReference>
<comment type="caution">
    <text evidence="1">The sequence shown here is derived from an EMBL/GenBank/DDBJ whole genome shotgun (WGS) entry which is preliminary data.</text>
</comment>
<reference evidence="1 2" key="1">
    <citation type="journal article" date="2021" name="bioRxiv">
        <title>Chromosome-scale and haplotype-resolved genome assembly of a tetraploid potato cultivar.</title>
        <authorList>
            <person name="Sun H."/>
            <person name="Jiao W.-B."/>
            <person name="Krause K."/>
            <person name="Campoy J.A."/>
            <person name="Goel M."/>
            <person name="Folz-Donahue K."/>
            <person name="Kukat C."/>
            <person name="Huettel B."/>
            <person name="Schneeberger K."/>
        </authorList>
    </citation>
    <scope>NUCLEOTIDE SEQUENCE [LARGE SCALE GENOMIC DNA]</scope>
    <source>
        <strain evidence="1">SolTubOtavaFocal</strain>
        <tissue evidence="1">Leaves</tissue>
    </source>
</reference>
<proteinExistence type="predicted"/>
<evidence type="ECO:0000313" key="1">
    <source>
        <dbReference type="EMBL" id="KAH0738170.1"/>
    </source>
</evidence>
<keyword evidence="2" id="KW-1185">Reference proteome</keyword>
<sequence>MREHDKVEVFDVYKALKLPAVYEELSAITVIHLEEKARYIASKDPLENVLVGHDI</sequence>
<organism evidence="1 2">
    <name type="scientific">Solanum tuberosum</name>
    <name type="common">Potato</name>
    <dbReference type="NCBI Taxonomy" id="4113"/>
    <lineage>
        <taxon>Eukaryota</taxon>
        <taxon>Viridiplantae</taxon>
        <taxon>Streptophyta</taxon>
        <taxon>Embryophyta</taxon>
        <taxon>Tracheophyta</taxon>
        <taxon>Spermatophyta</taxon>
        <taxon>Magnoliopsida</taxon>
        <taxon>eudicotyledons</taxon>
        <taxon>Gunneridae</taxon>
        <taxon>Pentapetalae</taxon>
        <taxon>asterids</taxon>
        <taxon>lamiids</taxon>
        <taxon>Solanales</taxon>
        <taxon>Solanaceae</taxon>
        <taxon>Solanoideae</taxon>
        <taxon>Solaneae</taxon>
        <taxon>Solanum</taxon>
    </lineage>
</organism>
<gene>
    <name evidence="1" type="ORF">KY290_036875</name>
</gene>
<protein>
    <submittedName>
        <fullName evidence="1">Uncharacterized protein</fullName>
    </submittedName>
</protein>
<name>A0ABQ7TXR4_SOLTU</name>
<dbReference type="EMBL" id="JAIVGD010000028">
    <property type="protein sequence ID" value="KAH0738170.1"/>
    <property type="molecule type" value="Genomic_DNA"/>
</dbReference>